<accession>A0A1Y1ZK28</accession>
<keyword evidence="2" id="KW-0288">FMN</keyword>
<evidence type="ECO:0000313" key="4">
    <source>
        <dbReference type="EMBL" id="ORY10620.1"/>
    </source>
</evidence>
<dbReference type="Pfam" id="PF03060">
    <property type="entry name" value="NMO"/>
    <property type="match status" value="1"/>
</dbReference>
<gene>
    <name evidence="4" type="ORF">BCR34DRAFT_343861</name>
</gene>
<keyword evidence="5" id="KW-1185">Reference proteome</keyword>
<name>A0A1Y1ZK28_9PLEO</name>
<dbReference type="AlphaFoldDB" id="A0A1Y1ZK28"/>
<dbReference type="InterPro" id="IPR013785">
    <property type="entry name" value="Aldolase_TIM"/>
</dbReference>
<evidence type="ECO:0000313" key="5">
    <source>
        <dbReference type="Proteomes" id="UP000193144"/>
    </source>
</evidence>
<organism evidence="4 5">
    <name type="scientific">Clohesyomyces aquaticus</name>
    <dbReference type="NCBI Taxonomy" id="1231657"/>
    <lineage>
        <taxon>Eukaryota</taxon>
        <taxon>Fungi</taxon>
        <taxon>Dikarya</taxon>
        <taxon>Ascomycota</taxon>
        <taxon>Pezizomycotina</taxon>
        <taxon>Dothideomycetes</taxon>
        <taxon>Pleosporomycetidae</taxon>
        <taxon>Pleosporales</taxon>
        <taxon>Lindgomycetaceae</taxon>
        <taxon>Clohesyomyces</taxon>
    </lineage>
</organism>
<dbReference type="PANTHER" id="PTHR32332:SF31">
    <property type="entry name" value="2-NITROPROPANE DIOXYGENASE FAMILY, PUTATIVE (AFU_ORTHOLOGUE AFUA_2G09850)-RELATED"/>
    <property type="match status" value="1"/>
</dbReference>
<sequence>MSPAPLSTPLTSLLGIQHPIMLAGMDQVAGPELAAAVCNAGGFGTLGGARYTPNMLREMIAEMKSYLVDKNAPFGVDLLIPAVGGSARKTNYDYTKGNLGELLDIVIESGAKLFVSAVGVPPAWAIKKLHEAGVLYMNMIGHPKHVHKACQAGADLICAQGGEAGGHTGDIPTRHVDSCSLESAESSPYASVLIPASADICKQYRSPLTKQAVTLVAAGGINDGRSVAAALMLGASGVWVGTRFIPSVESKAPAIMKKQVIEAGYDSWIKSVIWSGRPLRALRNPYIEDWETNRQAEIKDLISRGIVPLVYELDRLHEEGKLTDEIEDAAALRPIGIVAGSVNKAGQHAAEIVKEMVQETVVALDQAGTFVNVSAKL</sequence>
<dbReference type="EMBL" id="MCFA01000070">
    <property type="protein sequence ID" value="ORY10620.1"/>
    <property type="molecule type" value="Genomic_DNA"/>
</dbReference>
<dbReference type="OrthoDB" id="10265891at2759"/>
<comment type="caution">
    <text evidence="4">The sequence shown here is derived from an EMBL/GenBank/DDBJ whole genome shotgun (WGS) entry which is preliminary data.</text>
</comment>
<dbReference type="STRING" id="1231657.A0A1Y1ZK28"/>
<reference evidence="4 5" key="1">
    <citation type="submission" date="2016-07" db="EMBL/GenBank/DDBJ databases">
        <title>Pervasive Adenine N6-methylation of Active Genes in Fungi.</title>
        <authorList>
            <consortium name="DOE Joint Genome Institute"/>
            <person name="Mondo S.J."/>
            <person name="Dannebaum R.O."/>
            <person name="Kuo R.C."/>
            <person name="Labutti K."/>
            <person name="Haridas S."/>
            <person name="Kuo A."/>
            <person name="Salamov A."/>
            <person name="Ahrendt S.R."/>
            <person name="Lipzen A."/>
            <person name="Sullivan W."/>
            <person name="Andreopoulos W.B."/>
            <person name="Clum A."/>
            <person name="Lindquist E."/>
            <person name="Daum C."/>
            <person name="Ramamoorthy G.K."/>
            <person name="Gryganskyi A."/>
            <person name="Culley D."/>
            <person name="Magnuson J.K."/>
            <person name="James T.Y."/>
            <person name="O'Malley M.A."/>
            <person name="Stajich J.E."/>
            <person name="Spatafora J.W."/>
            <person name="Visel A."/>
            <person name="Grigoriev I.V."/>
        </authorList>
    </citation>
    <scope>NUCLEOTIDE SEQUENCE [LARGE SCALE GENOMIC DNA]</scope>
    <source>
        <strain evidence="4 5">CBS 115471</strain>
    </source>
</reference>
<dbReference type="SUPFAM" id="SSF51412">
    <property type="entry name" value="Inosine monophosphate dehydrogenase (IMPDH)"/>
    <property type="match status" value="1"/>
</dbReference>
<dbReference type="InterPro" id="IPR004136">
    <property type="entry name" value="NMO"/>
</dbReference>
<keyword evidence="4" id="KW-0223">Dioxygenase</keyword>
<protein>
    <submittedName>
        <fullName evidence="4">2-nitropropane dioxygenase</fullName>
    </submittedName>
</protein>
<dbReference type="GO" id="GO:0018580">
    <property type="term" value="F:nitronate monooxygenase activity"/>
    <property type="evidence" value="ECO:0007669"/>
    <property type="project" value="InterPro"/>
</dbReference>
<dbReference type="PANTHER" id="PTHR32332">
    <property type="entry name" value="2-NITROPROPANE DIOXYGENASE"/>
    <property type="match status" value="1"/>
</dbReference>
<dbReference type="Proteomes" id="UP000193144">
    <property type="component" value="Unassembled WGS sequence"/>
</dbReference>
<dbReference type="Gene3D" id="3.20.20.70">
    <property type="entry name" value="Aldolase class I"/>
    <property type="match status" value="1"/>
</dbReference>
<evidence type="ECO:0000256" key="2">
    <source>
        <dbReference type="ARBA" id="ARBA00022643"/>
    </source>
</evidence>
<keyword evidence="1" id="KW-0285">Flavoprotein</keyword>
<evidence type="ECO:0000256" key="3">
    <source>
        <dbReference type="ARBA" id="ARBA00023002"/>
    </source>
</evidence>
<proteinExistence type="predicted"/>
<dbReference type="CDD" id="cd04730">
    <property type="entry name" value="NPD_like"/>
    <property type="match status" value="1"/>
</dbReference>
<dbReference type="GO" id="GO:0051213">
    <property type="term" value="F:dioxygenase activity"/>
    <property type="evidence" value="ECO:0007669"/>
    <property type="project" value="UniProtKB-KW"/>
</dbReference>
<evidence type="ECO:0000256" key="1">
    <source>
        <dbReference type="ARBA" id="ARBA00022630"/>
    </source>
</evidence>
<keyword evidence="3" id="KW-0560">Oxidoreductase</keyword>